<sequence length="248" mass="25563">MKFALIALSAVMILAACDKVPNSPVGGTGKPQPSAATGAETNVYSPTPSTTAPAAMKTFTVTLETPADAASPLSPGIFIVHRGGMPIFSMGQKDRGQGLEAQAEDGNPATLAAAIPGAKVFDTPVGDSKPGPATPGKKFQFSFSAQPGDYLSFTTMFGQSNDAFYAPADMGIPLFNGNSPIVGDMTSKVILWDAGTEMNQEPGKGADQAPRQAGTNMGAAESEAIVPIAERKDGFSYGQSLRLMIEAK</sequence>
<evidence type="ECO:0000256" key="1">
    <source>
        <dbReference type="SAM" id="MobiDB-lite"/>
    </source>
</evidence>
<protein>
    <recommendedName>
        <fullName evidence="5">Spondin domain-containing protein</fullName>
    </recommendedName>
</protein>
<feature type="chain" id="PRO_5014986480" description="Spondin domain-containing protein" evidence="2">
    <location>
        <begin position="16"/>
        <end position="248"/>
    </location>
</feature>
<dbReference type="AlphaFoldDB" id="A0A2M7FZ47"/>
<dbReference type="Gene3D" id="2.60.40.2130">
    <property type="entry name" value="F-spondin domain"/>
    <property type="match status" value="1"/>
</dbReference>
<dbReference type="InterPro" id="IPR038678">
    <property type="entry name" value="Spondin_N_sf"/>
</dbReference>
<dbReference type="PROSITE" id="PS51257">
    <property type="entry name" value="PROKAR_LIPOPROTEIN"/>
    <property type="match status" value="1"/>
</dbReference>
<dbReference type="EMBL" id="PFFQ01000059">
    <property type="protein sequence ID" value="PIW14641.1"/>
    <property type="molecule type" value="Genomic_DNA"/>
</dbReference>
<accession>A0A2M7FZ47</accession>
<reference evidence="3 4" key="1">
    <citation type="submission" date="2017-09" db="EMBL/GenBank/DDBJ databases">
        <title>Depth-based differentiation of microbial function through sediment-hosted aquifers and enrichment of novel symbionts in the deep terrestrial subsurface.</title>
        <authorList>
            <person name="Probst A.J."/>
            <person name="Ladd B."/>
            <person name="Jarett J.K."/>
            <person name="Geller-Mcgrath D.E."/>
            <person name="Sieber C.M."/>
            <person name="Emerson J.B."/>
            <person name="Anantharaman K."/>
            <person name="Thomas B.C."/>
            <person name="Malmstrom R."/>
            <person name="Stieglmeier M."/>
            <person name="Klingl A."/>
            <person name="Woyke T."/>
            <person name="Ryan C.M."/>
            <person name="Banfield J.F."/>
        </authorList>
    </citation>
    <scope>NUCLEOTIDE SEQUENCE [LARGE SCALE GENOMIC DNA]</scope>
    <source>
        <strain evidence="3">CG17_big_fil_post_rev_8_21_14_2_50_48_46</strain>
    </source>
</reference>
<name>A0A2M7FZ47_9BACT</name>
<dbReference type="Proteomes" id="UP000231019">
    <property type="component" value="Unassembled WGS sequence"/>
</dbReference>
<evidence type="ECO:0000313" key="3">
    <source>
        <dbReference type="EMBL" id="PIW14641.1"/>
    </source>
</evidence>
<dbReference type="InterPro" id="IPR009465">
    <property type="entry name" value="Spondin_N"/>
</dbReference>
<comment type="caution">
    <text evidence="3">The sequence shown here is derived from an EMBL/GenBank/DDBJ whole genome shotgun (WGS) entry which is preliminary data.</text>
</comment>
<evidence type="ECO:0000313" key="4">
    <source>
        <dbReference type="Proteomes" id="UP000231019"/>
    </source>
</evidence>
<dbReference type="NCBIfam" id="NF038123">
    <property type="entry name" value="NF038123_dom"/>
    <property type="match status" value="1"/>
</dbReference>
<keyword evidence="2" id="KW-0732">Signal</keyword>
<proteinExistence type="predicted"/>
<gene>
    <name evidence="3" type="ORF">COW36_21630</name>
</gene>
<organism evidence="3 4">
    <name type="scientific">bacterium (Candidatus Blackallbacteria) CG17_big_fil_post_rev_8_21_14_2_50_48_46</name>
    <dbReference type="NCBI Taxonomy" id="2014261"/>
    <lineage>
        <taxon>Bacteria</taxon>
        <taxon>Candidatus Blackallbacteria</taxon>
    </lineage>
</organism>
<feature type="compositionally biased region" description="Polar residues" evidence="1">
    <location>
        <begin position="39"/>
        <end position="49"/>
    </location>
</feature>
<feature type="region of interest" description="Disordered" evidence="1">
    <location>
        <begin position="24"/>
        <end position="49"/>
    </location>
</feature>
<feature type="signal peptide" evidence="2">
    <location>
        <begin position="1"/>
        <end position="15"/>
    </location>
</feature>
<evidence type="ECO:0000256" key="2">
    <source>
        <dbReference type="SAM" id="SignalP"/>
    </source>
</evidence>
<evidence type="ECO:0008006" key="5">
    <source>
        <dbReference type="Google" id="ProtNLM"/>
    </source>
</evidence>